<sequence>MIVIPLRRIKTEDIIYEINNQIFSRYGLPKTLRLDNARYFTSKLFNEFVKNWNVEVRTSTSYNHNSYGLVKRSNRTINKTIAYYQAKEN</sequence>
<dbReference type="GO" id="GO:0015074">
    <property type="term" value="P:DNA integration"/>
    <property type="evidence" value="ECO:0007669"/>
    <property type="project" value="InterPro"/>
</dbReference>
<dbReference type="InterPro" id="IPR036397">
    <property type="entry name" value="RNaseH_sf"/>
</dbReference>
<dbReference type="InterPro" id="IPR012337">
    <property type="entry name" value="RNaseH-like_sf"/>
</dbReference>
<dbReference type="Gene3D" id="3.30.420.10">
    <property type="entry name" value="Ribonuclease H-like superfamily/Ribonuclease H"/>
    <property type="match status" value="1"/>
</dbReference>
<feature type="domain" description="Integrase catalytic" evidence="1">
    <location>
        <begin position="1"/>
        <end position="89"/>
    </location>
</feature>
<reference evidence="3" key="2">
    <citation type="submission" date="2015-08" db="UniProtKB">
        <authorList>
            <consortium name="WormBaseParasite"/>
        </authorList>
    </citation>
    <scope>IDENTIFICATION</scope>
</reference>
<organism evidence="2 3">
    <name type="scientific">Strongyloides venezuelensis</name>
    <name type="common">Threadworm</name>
    <dbReference type="NCBI Taxonomy" id="75913"/>
    <lineage>
        <taxon>Eukaryota</taxon>
        <taxon>Metazoa</taxon>
        <taxon>Ecdysozoa</taxon>
        <taxon>Nematoda</taxon>
        <taxon>Chromadorea</taxon>
        <taxon>Rhabditida</taxon>
        <taxon>Tylenchina</taxon>
        <taxon>Panagrolaimomorpha</taxon>
        <taxon>Strongyloidoidea</taxon>
        <taxon>Strongyloididae</taxon>
        <taxon>Strongyloides</taxon>
    </lineage>
</organism>
<accession>A0A0K0FT35</accession>
<dbReference type="GO" id="GO:0003676">
    <property type="term" value="F:nucleic acid binding"/>
    <property type="evidence" value="ECO:0007669"/>
    <property type="project" value="InterPro"/>
</dbReference>
<dbReference type="WBParaSite" id="SVE_1473700.1">
    <property type="protein sequence ID" value="SVE_1473700.1"/>
    <property type="gene ID" value="SVE_1473700"/>
</dbReference>
<evidence type="ECO:0000313" key="3">
    <source>
        <dbReference type="WBParaSite" id="SVE_1473700.1"/>
    </source>
</evidence>
<name>A0A0K0FT35_STRVS</name>
<dbReference type="AlphaFoldDB" id="A0A0K0FT35"/>
<dbReference type="InterPro" id="IPR001584">
    <property type="entry name" value="Integrase_cat-core"/>
</dbReference>
<evidence type="ECO:0000259" key="1">
    <source>
        <dbReference type="PROSITE" id="PS50994"/>
    </source>
</evidence>
<dbReference type="PANTHER" id="PTHR37984:SF5">
    <property type="entry name" value="PROTEIN NYNRIN-LIKE"/>
    <property type="match status" value="1"/>
</dbReference>
<dbReference type="SUPFAM" id="SSF53098">
    <property type="entry name" value="Ribonuclease H-like"/>
    <property type="match status" value="1"/>
</dbReference>
<dbReference type="STRING" id="75913.A0A0K0FT35"/>
<proteinExistence type="predicted"/>
<keyword evidence="2" id="KW-1185">Reference proteome</keyword>
<dbReference type="PROSITE" id="PS50994">
    <property type="entry name" value="INTEGRASE"/>
    <property type="match status" value="1"/>
</dbReference>
<dbReference type="InterPro" id="IPR050951">
    <property type="entry name" value="Retrovirus_Pol_polyprotein"/>
</dbReference>
<dbReference type="Proteomes" id="UP000035680">
    <property type="component" value="Unassembled WGS sequence"/>
</dbReference>
<dbReference type="PANTHER" id="PTHR37984">
    <property type="entry name" value="PROTEIN CBG26694"/>
    <property type="match status" value="1"/>
</dbReference>
<reference evidence="2" key="1">
    <citation type="submission" date="2014-07" db="EMBL/GenBank/DDBJ databases">
        <authorList>
            <person name="Martin A.A"/>
            <person name="De Silva N."/>
        </authorList>
    </citation>
    <scope>NUCLEOTIDE SEQUENCE</scope>
</reference>
<protein>
    <submittedName>
        <fullName evidence="3">Integrase catalytic domain-containing protein</fullName>
    </submittedName>
</protein>
<evidence type="ECO:0000313" key="2">
    <source>
        <dbReference type="Proteomes" id="UP000035680"/>
    </source>
</evidence>